<keyword evidence="1" id="KW-1133">Transmembrane helix</keyword>
<dbReference type="EnsemblMetazoa" id="RPRC001469-RA">
    <property type="protein sequence ID" value="RPRC001469-PA"/>
    <property type="gene ID" value="RPRC001469"/>
</dbReference>
<dbReference type="UniPathway" id="UPA00378"/>
<reference evidence="3" key="1">
    <citation type="submission" date="2015-05" db="UniProtKB">
        <authorList>
            <consortium name="EnsemblMetazoa"/>
        </authorList>
    </citation>
    <scope>IDENTIFICATION</scope>
</reference>
<dbReference type="SMART" id="SM00014">
    <property type="entry name" value="acidPPc"/>
    <property type="match status" value="1"/>
</dbReference>
<accession>T1HBQ7</accession>
<feature type="transmembrane region" description="Helical" evidence="1">
    <location>
        <begin position="36"/>
        <end position="56"/>
    </location>
</feature>
<feature type="transmembrane region" description="Helical" evidence="1">
    <location>
        <begin position="76"/>
        <end position="96"/>
    </location>
</feature>
<dbReference type="Gene3D" id="1.20.144.10">
    <property type="entry name" value="Phosphatidic acid phosphatase type 2/haloperoxidase"/>
    <property type="match status" value="1"/>
</dbReference>
<dbReference type="InParanoid" id="T1HBQ7"/>
<dbReference type="InterPro" id="IPR036938">
    <property type="entry name" value="PAP2/HPO_sf"/>
</dbReference>
<dbReference type="eggNOG" id="KOG3146">
    <property type="taxonomic scope" value="Eukaryota"/>
</dbReference>
<dbReference type="InterPro" id="IPR000326">
    <property type="entry name" value="PAP2/HPO"/>
</dbReference>
<dbReference type="AlphaFoldDB" id="T1HBQ7"/>
<keyword evidence="1" id="KW-0472">Membrane</keyword>
<dbReference type="GO" id="GO:0042392">
    <property type="term" value="F:sphingosine-1-phosphate phosphatase activity"/>
    <property type="evidence" value="ECO:0007669"/>
    <property type="project" value="TreeGrafter"/>
</dbReference>
<dbReference type="VEuPathDB" id="VectorBase:RPRC001469"/>
<keyword evidence="4" id="KW-1185">Reference proteome</keyword>
<dbReference type="OMA" id="HHNRESI"/>
<proteinExistence type="predicted"/>
<dbReference type="Pfam" id="PF01569">
    <property type="entry name" value="PAP2"/>
    <property type="match status" value="1"/>
</dbReference>
<dbReference type="PANTHER" id="PTHR14969">
    <property type="entry name" value="SPHINGOSINE-1-PHOSPHATE PHOSPHOHYDROLASE"/>
    <property type="match status" value="1"/>
</dbReference>
<evidence type="ECO:0000313" key="4">
    <source>
        <dbReference type="Proteomes" id="UP000015103"/>
    </source>
</evidence>
<dbReference type="PANTHER" id="PTHR14969:SF13">
    <property type="entry name" value="AT30094P"/>
    <property type="match status" value="1"/>
</dbReference>
<sequence>MASANDEFLHGEDLPPVTEWIPLSLTFVEYPKGMQIIFFLGTLLNELINIVLKNIICEPRPLARNVLYTEYGMPSAHAQFSWFFATYIIYFVLIRLHHMNNNTTLENVWKTVIIVGCVFLATVISISRIYLQYHTWNKPGETIRYYKENLGAVTNT</sequence>
<evidence type="ECO:0000259" key="2">
    <source>
        <dbReference type="SMART" id="SM00014"/>
    </source>
</evidence>
<evidence type="ECO:0000313" key="3">
    <source>
        <dbReference type="EnsemblMetazoa" id="RPRC001469-PA"/>
    </source>
</evidence>
<feature type="transmembrane region" description="Helical" evidence="1">
    <location>
        <begin position="108"/>
        <end position="131"/>
    </location>
</feature>
<protein>
    <submittedName>
        <fullName evidence="3">Dolichyldiphosphatase</fullName>
    </submittedName>
</protein>
<dbReference type="SUPFAM" id="SSF48317">
    <property type="entry name" value="Acid phosphatase/Vanadium-dependent haloperoxidase"/>
    <property type="match status" value="1"/>
</dbReference>
<dbReference type="Proteomes" id="UP000015103">
    <property type="component" value="Unassembled WGS sequence"/>
</dbReference>
<dbReference type="HOGENOM" id="CLU_1688911_0_0_1"/>
<dbReference type="STRING" id="13249.T1HBQ7"/>
<feature type="domain" description="Phosphatidic acid phosphatase type 2/haloperoxidase" evidence="2">
    <location>
        <begin position="35"/>
        <end position="137"/>
    </location>
</feature>
<evidence type="ECO:0000256" key="1">
    <source>
        <dbReference type="SAM" id="Phobius"/>
    </source>
</evidence>
<name>T1HBQ7_RHOPR</name>
<keyword evidence="1" id="KW-0812">Transmembrane</keyword>
<dbReference type="EMBL" id="ACPB03006665">
    <property type="status" value="NOT_ANNOTATED_CDS"/>
    <property type="molecule type" value="Genomic_DNA"/>
</dbReference>
<organism evidence="3 4">
    <name type="scientific">Rhodnius prolixus</name>
    <name type="common">Triatomid bug</name>
    <dbReference type="NCBI Taxonomy" id="13249"/>
    <lineage>
        <taxon>Eukaryota</taxon>
        <taxon>Metazoa</taxon>
        <taxon>Ecdysozoa</taxon>
        <taxon>Arthropoda</taxon>
        <taxon>Hexapoda</taxon>
        <taxon>Insecta</taxon>
        <taxon>Pterygota</taxon>
        <taxon>Neoptera</taxon>
        <taxon>Paraneoptera</taxon>
        <taxon>Hemiptera</taxon>
        <taxon>Heteroptera</taxon>
        <taxon>Panheteroptera</taxon>
        <taxon>Cimicomorpha</taxon>
        <taxon>Reduviidae</taxon>
        <taxon>Triatominae</taxon>
        <taxon>Rhodnius</taxon>
    </lineage>
</organism>